<gene>
    <name evidence="2" type="ORF">F511_34470</name>
</gene>
<accession>A0A2Z7CQN0</accession>
<dbReference type="Proteomes" id="UP000250235">
    <property type="component" value="Unassembled WGS sequence"/>
</dbReference>
<keyword evidence="3" id="KW-1185">Reference proteome</keyword>
<dbReference type="GO" id="GO:0003676">
    <property type="term" value="F:nucleic acid binding"/>
    <property type="evidence" value="ECO:0007669"/>
    <property type="project" value="InterPro"/>
</dbReference>
<evidence type="ECO:0000256" key="1">
    <source>
        <dbReference type="SAM" id="SignalP"/>
    </source>
</evidence>
<dbReference type="OrthoDB" id="895680at2759"/>
<name>A0A2Z7CQN0_9LAMI</name>
<dbReference type="SUPFAM" id="SSF53098">
    <property type="entry name" value="Ribonuclease H-like"/>
    <property type="match status" value="1"/>
</dbReference>
<organism evidence="2 3">
    <name type="scientific">Dorcoceras hygrometricum</name>
    <dbReference type="NCBI Taxonomy" id="472368"/>
    <lineage>
        <taxon>Eukaryota</taxon>
        <taxon>Viridiplantae</taxon>
        <taxon>Streptophyta</taxon>
        <taxon>Embryophyta</taxon>
        <taxon>Tracheophyta</taxon>
        <taxon>Spermatophyta</taxon>
        <taxon>Magnoliopsida</taxon>
        <taxon>eudicotyledons</taxon>
        <taxon>Gunneridae</taxon>
        <taxon>Pentapetalae</taxon>
        <taxon>asterids</taxon>
        <taxon>lamiids</taxon>
        <taxon>Lamiales</taxon>
        <taxon>Gesneriaceae</taxon>
        <taxon>Didymocarpoideae</taxon>
        <taxon>Trichosporeae</taxon>
        <taxon>Loxocarpinae</taxon>
        <taxon>Dorcoceras</taxon>
    </lineage>
</organism>
<feature type="signal peptide" evidence="1">
    <location>
        <begin position="1"/>
        <end position="28"/>
    </location>
</feature>
<dbReference type="InterPro" id="IPR036397">
    <property type="entry name" value="RNaseH_sf"/>
</dbReference>
<evidence type="ECO:0000313" key="3">
    <source>
        <dbReference type="Proteomes" id="UP000250235"/>
    </source>
</evidence>
<keyword evidence="1" id="KW-0732">Signal</keyword>
<feature type="chain" id="PRO_5016402741" description="RNase H type-1 domain-containing protein" evidence="1">
    <location>
        <begin position="29"/>
        <end position="154"/>
    </location>
</feature>
<dbReference type="InterPro" id="IPR012337">
    <property type="entry name" value="RNaseH-like_sf"/>
</dbReference>
<dbReference type="Gene3D" id="3.30.420.10">
    <property type="entry name" value="Ribonuclease H-like superfamily/Ribonuclease H"/>
    <property type="match status" value="1"/>
</dbReference>
<reference evidence="2 3" key="1">
    <citation type="journal article" date="2015" name="Proc. Natl. Acad. Sci. U.S.A.">
        <title>The resurrection genome of Boea hygrometrica: A blueprint for survival of dehydration.</title>
        <authorList>
            <person name="Xiao L."/>
            <person name="Yang G."/>
            <person name="Zhang L."/>
            <person name="Yang X."/>
            <person name="Zhao S."/>
            <person name="Ji Z."/>
            <person name="Zhou Q."/>
            <person name="Hu M."/>
            <person name="Wang Y."/>
            <person name="Chen M."/>
            <person name="Xu Y."/>
            <person name="Jin H."/>
            <person name="Xiao X."/>
            <person name="Hu G."/>
            <person name="Bao F."/>
            <person name="Hu Y."/>
            <person name="Wan P."/>
            <person name="Li L."/>
            <person name="Deng X."/>
            <person name="Kuang T."/>
            <person name="Xiang C."/>
            <person name="Zhu J.K."/>
            <person name="Oliver M.J."/>
            <person name="He Y."/>
        </authorList>
    </citation>
    <scope>NUCLEOTIDE SEQUENCE [LARGE SCALE GENOMIC DNA]</scope>
    <source>
        <strain evidence="3">cv. XS01</strain>
    </source>
</reference>
<protein>
    <recommendedName>
        <fullName evidence="4">RNase H type-1 domain-containing protein</fullName>
    </recommendedName>
</protein>
<sequence>MSGRFWEHSLNISFWFDVWLLSCPLFRSWDITGPPDRLVDYFLTQEEWNWDHQTNWELQHILTSIQRVRGDHPIHFKHIHREGNAAADALANMGMQERSYCTLHSEHLPHKLQWIYKLDRLGCPQVRMHGSDFSRVLAWMFDSRRFWRSLPCDL</sequence>
<evidence type="ECO:0008006" key="4">
    <source>
        <dbReference type="Google" id="ProtNLM"/>
    </source>
</evidence>
<proteinExistence type="predicted"/>
<dbReference type="EMBL" id="KQ995310">
    <property type="protein sequence ID" value="KZV47126.1"/>
    <property type="molecule type" value="Genomic_DNA"/>
</dbReference>
<evidence type="ECO:0000313" key="2">
    <source>
        <dbReference type="EMBL" id="KZV47126.1"/>
    </source>
</evidence>
<dbReference type="AlphaFoldDB" id="A0A2Z7CQN0"/>